<dbReference type="PANTHER" id="PTHR13528:SF2">
    <property type="entry name" value="LARGE RIBOSOMAL SUBUNIT PROTEIN BL28M"/>
    <property type="match status" value="1"/>
</dbReference>
<dbReference type="Gene3D" id="2.30.170.40">
    <property type="entry name" value="Ribosomal protein L28/L24"/>
    <property type="match status" value="1"/>
</dbReference>
<gene>
    <name evidence="6" type="ORF">DEBURN_LOCUS1115</name>
</gene>
<keyword evidence="3" id="KW-0687">Ribonucleoprotein</keyword>
<dbReference type="GO" id="GO:0005762">
    <property type="term" value="C:mitochondrial large ribosomal subunit"/>
    <property type="evidence" value="ECO:0007669"/>
    <property type="project" value="TreeGrafter"/>
</dbReference>
<dbReference type="EMBL" id="CAJVPK010000044">
    <property type="protein sequence ID" value="CAG8437171.1"/>
    <property type="molecule type" value="Genomic_DNA"/>
</dbReference>
<feature type="region of interest" description="Disordered" evidence="5">
    <location>
        <begin position="162"/>
        <end position="199"/>
    </location>
</feature>
<dbReference type="OrthoDB" id="361870at2759"/>
<evidence type="ECO:0000313" key="7">
    <source>
        <dbReference type="Proteomes" id="UP000789706"/>
    </source>
</evidence>
<dbReference type="Proteomes" id="UP000789706">
    <property type="component" value="Unassembled WGS sequence"/>
</dbReference>
<comment type="similarity">
    <text evidence="1">Belongs to the bacterial ribosomal protein bL28 family.</text>
</comment>
<dbReference type="InterPro" id="IPR026569">
    <property type="entry name" value="Ribosomal_bL28"/>
</dbReference>
<evidence type="ECO:0000256" key="5">
    <source>
        <dbReference type="SAM" id="MobiDB-lite"/>
    </source>
</evidence>
<protein>
    <recommendedName>
        <fullName evidence="4">Large ribosomal subunit protein bL28m</fullName>
    </recommendedName>
</protein>
<feature type="region of interest" description="Disordered" evidence="5">
    <location>
        <begin position="32"/>
        <end position="53"/>
    </location>
</feature>
<accession>A0A9N8YLK3</accession>
<keyword evidence="7" id="KW-1185">Reference proteome</keyword>
<comment type="caution">
    <text evidence="6">The sequence shown here is derived from an EMBL/GenBank/DDBJ whole genome shotgun (WGS) entry which is preliminary data.</text>
</comment>
<proteinExistence type="inferred from homology"/>
<dbReference type="InterPro" id="IPR034704">
    <property type="entry name" value="Ribosomal_bL28/bL31-like_sf"/>
</dbReference>
<dbReference type="AlphaFoldDB" id="A0A9N8YLK3"/>
<reference evidence="6" key="1">
    <citation type="submission" date="2021-06" db="EMBL/GenBank/DDBJ databases">
        <authorList>
            <person name="Kallberg Y."/>
            <person name="Tangrot J."/>
            <person name="Rosling A."/>
        </authorList>
    </citation>
    <scope>NUCLEOTIDE SEQUENCE</scope>
    <source>
        <strain evidence="6">AZ414A</strain>
    </source>
</reference>
<evidence type="ECO:0000256" key="4">
    <source>
        <dbReference type="ARBA" id="ARBA00035269"/>
    </source>
</evidence>
<dbReference type="InterPro" id="IPR037147">
    <property type="entry name" value="Ribosomal_bL28_sf"/>
</dbReference>
<dbReference type="GO" id="GO:0003735">
    <property type="term" value="F:structural constituent of ribosome"/>
    <property type="evidence" value="ECO:0007669"/>
    <property type="project" value="InterPro"/>
</dbReference>
<name>A0A9N8YLK3_9GLOM</name>
<dbReference type="FunFam" id="2.30.170.40:FF:000003">
    <property type="entry name" value="54S ribosomal protein L24"/>
    <property type="match status" value="1"/>
</dbReference>
<dbReference type="Pfam" id="PF00830">
    <property type="entry name" value="Ribosomal_L28"/>
    <property type="match status" value="1"/>
</dbReference>
<sequence length="199" mass="23079">MYPTLHLLKQQRMIKPIRRGLLGGIKAKFMYPIREQQPPPPPKEKKPKKVKEEPPFMVQHTYKQAMKGLYNKAHIQFGNKVSESGNKSRRTWKPNVHYVKLYSEALDKRIEIKCTAEVLKLIDRKGGLDKYLIAMRDKDLGEKMYYLKYTIKARKDILEGRDPTDNPIKSITGGTNNKRLQEGSNRNLLLESENGGKEN</sequence>
<evidence type="ECO:0000256" key="3">
    <source>
        <dbReference type="ARBA" id="ARBA00023274"/>
    </source>
</evidence>
<dbReference type="SUPFAM" id="SSF143800">
    <property type="entry name" value="L28p-like"/>
    <property type="match status" value="1"/>
</dbReference>
<organism evidence="6 7">
    <name type="scientific">Diversispora eburnea</name>
    <dbReference type="NCBI Taxonomy" id="1213867"/>
    <lineage>
        <taxon>Eukaryota</taxon>
        <taxon>Fungi</taxon>
        <taxon>Fungi incertae sedis</taxon>
        <taxon>Mucoromycota</taxon>
        <taxon>Glomeromycotina</taxon>
        <taxon>Glomeromycetes</taxon>
        <taxon>Diversisporales</taxon>
        <taxon>Diversisporaceae</taxon>
        <taxon>Diversispora</taxon>
    </lineage>
</organism>
<evidence type="ECO:0000313" key="6">
    <source>
        <dbReference type="EMBL" id="CAG8437171.1"/>
    </source>
</evidence>
<dbReference type="PANTHER" id="PTHR13528">
    <property type="entry name" value="39S RIBOSOMAL PROTEIN L28, MITOCHONDRIAL"/>
    <property type="match status" value="1"/>
</dbReference>
<evidence type="ECO:0000256" key="2">
    <source>
        <dbReference type="ARBA" id="ARBA00022980"/>
    </source>
</evidence>
<keyword evidence="2" id="KW-0689">Ribosomal protein</keyword>
<evidence type="ECO:0000256" key="1">
    <source>
        <dbReference type="ARBA" id="ARBA00008760"/>
    </source>
</evidence>
<feature type="compositionally biased region" description="Polar residues" evidence="5">
    <location>
        <begin position="167"/>
        <end position="187"/>
    </location>
</feature>